<evidence type="ECO:0000256" key="1">
    <source>
        <dbReference type="ARBA" id="ARBA00004571"/>
    </source>
</evidence>
<reference evidence="13 14" key="1">
    <citation type="submission" date="2018-09" db="EMBL/GenBank/DDBJ databases">
        <title>Genomic Encyclopedia of Type Strains, Phase III (KMG-III): the genomes of soil and plant-associated and newly described type strains.</title>
        <authorList>
            <person name="Whitman W."/>
        </authorList>
    </citation>
    <scope>NUCLEOTIDE SEQUENCE [LARGE SCALE GENOMIC DNA]</scope>
    <source>
        <strain evidence="13 14">CECT 7938</strain>
    </source>
</reference>
<comment type="similarity">
    <text evidence="8 9">Belongs to the TonB-dependent receptor family.</text>
</comment>
<evidence type="ECO:0000259" key="11">
    <source>
        <dbReference type="Pfam" id="PF00593"/>
    </source>
</evidence>
<dbReference type="InterPro" id="IPR008969">
    <property type="entry name" value="CarboxyPept-like_regulatory"/>
</dbReference>
<evidence type="ECO:0000256" key="10">
    <source>
        <dbReference type="SAM" id="SignalP"/>
    </source>
</evidence>
<organism evidence="13 14">
    <name type="scientific">Sphingobacterium detergens</name>
    <dbReference type="NCBI Taxonomy" id="1145106"/>
    <lineage>
        <taxon>Bacteria</taxon>
        <taxon>Pseudomonadati</taxon>
        <taxon>Bacteroidota</taxon>
        <taxon>Sphingobacteriia</taxon>
        <taxon>Sphingobacteriales</taxon>
        <taxon>Sphingobacteriaceae</taxon>
        <taxon>Sphingobacterium</taxon>
    </lineage>
</organism>
<evidence type="ECO:0000259" key="12">
    <source>
        <dbReference type="Pfam" id="PF07715"/>
    </source>
</evidence>
<keyword evidence="3 8" id="KW-1134">Transmembrane beta strand</keyword>
<dbReference type="OrthoDB" id="9768177at2"/>
<accession>A0A420AYP4</accession>
<evidence type="ECO:0000256" key="4">
    <source>
        <dbReference type="ARBA" id="ARBA00022692"/>
    </source>
</evidence>
<dbReference type="AlphaFoldDB" id="A0A420AYP4"/>
<keyword evidence="4 8" id="KW-0812">Transmembrane</keyword>
<keyword evidence="7 8" id="KW-0998">Cell outer membrane</keyword>
<dbReference type="SUPFAM" id="SSF49464">
    <property type="entry name" value="Carboxypeptidase regulatory domain-like"/>
    <property type="match status" value="1"/>
</dbReference>
<name>A0A420AYP4_SPHD1</name>
<dbReference type="SUPFAM" id="SSF56935">
    <property type="entry name" value="Porins"/>
    <property type="match status" value="1"/>
</dbReference>
<feature type="signal peptide" evidence="10">
    <location>
        <begin position="1"/>
        <end position="20"/>
    </location>
</feature>
<dbReference type="Pfam" id="PF13715">
    <property type="entry name" value="CarbopepD_reg_2"/>
    <property type="match status" value="1"/>
</dbReference>
<dbReference type="Pfam" id="PF00593">
    <property type="entry name" value="TonB_dep_Rec_b-barrel"/>
    <property type="match status" value="1"/>
</dbReference>
<dbReference type="Pfam" id="PF07715">
    <property type="entry name" value="Plug"/>
    <property type="match status" value="1"/>
</dbReference>
<dbReference type="InterPro" id="IPR037066">
    <property type="entry name" value="Plug_dom_sf"/>
</dbReference>
<dbReference type="EMBL" id="RAPY01000003">
    <property type="protein sequence ID" value="RKE49501.1"/>
    <property type="molecule type" value="Genomic_DNA"/>
</dbReference>
<feature type="domain" description="TonB-dependent receptor-like beta-barrel" evidence="11">
    <location>
        <begin position="409"/>
        <end position="847"/>
    </location>
</feature>
<dbReference type="RefSeq" id="WP_120260338.1">
    <property type="nucleotide sequence ID" value="NZ_RAPY01000003.1"/>
</dbReference>
<dbReference type="InterPro" id="IPR036942">
    <property type="entry name" value="Beta-barrel_TonB_sf"/>
</dbReference>
<keyword evidence="6 8" id="KW-0472">Membrane</keyword>
<evidence type="ECO:0000256" key="6">
    <source>
        <dbReference type="ARBA" id="ARBA00023136"/>
    </source>
</evidence>
<dbReference type="InterPro" id="IPR023996">
    <property type="entry name" value="TonB-dep_OMP_SusC/RagA"/>
</dbReference>
<dbReference type="InterPro" id="IPR039426">
    <property type="entry name" value="TonB-dep_rcpt-like"/>
</dbReference>
<evidence type="ECO:0000256" key="2">
    <source>
        <dbReference type="ARBA" id="ARBA00022448"/>
    </source>
</evidence>
<proteinExistence type="inferred from homology"/>
<protein>
    <submittedName>
        <fullName evidence="13">TonB-linked SusC/RagA family outer membrane protein</fullName>
    </submittedName>
</protein>
<dbReference type="NCBIfam" id="TIGR04056">
    <property type="entry name" value="OMP_RagA_SusC"/>
    <property type="match status" value="1"/>
</dbReference>
<evidence type="ECO:0000256" key="5">
    <source>
        <dbReference type="ARBA" id="ARBA00023077"/>
    </source>
</evidence>
<evidence type="ECO:0000313" key="14">
    <source>
        <dbReference type="Proteomes" id="UP000286246"/>
    </source>
</evidence>
<dbReference type="PROSITE" id="PS52016">
    <property type="entry name" value="TONB_DEPENDENT_REC_3"/>
    <property type="match status" value="1"/>
</dbReference>
<evidence type="ECO:0000256" key="7">
    <source>
        <dbReference type="ARBA" id="ARBA00023237"/>
    </source>
</evidence>
<keyword evidence="2 8" id="KW-0813">Transport</keyword>
<feature type="chain" id="PRO_5019492766" evidence="10">
    <location>
        <begin position="21"/>
        <end position="1027"/>
    </location>
</feature>
<keyword evidence="14" id="KW-1185">Reference proteome</keyword>
<feature type="domain" description="TonB-dependent receptor plug" evidence="12">
    <location>
        <begin position="115"/>
        <end position="241"/>
    </location>
</feature>
<keyword evidence="5 9" id="KW-0798">TonB box</keyword>
<sequence>MKRSLLLLMSLLCMYCTAFSQKVITGKVTDTKGEALKGVTVQEKGKNTQTATSSIGAYKITVSDGATLIFRSVGYTSTEENIQGRSVINVVLSDNSAAIDEVIVTAYGIKRDRKSLGYSTPIVSGEDVSDTQRESFFQGLQGRVPGLSINSTSGLPGASAQIVLRGFASISGDNNALIVVDGIPINNSTINENDLASNGANQSLDYSNRAMDINPDDIETYTVLKGPEATAQFGSQGAGGAILITTKKGKAGKFTANYTFSGRVESVNKFPERQYVYAQGLNGSYDGTASTALGPRYPEGVHIYEDNVKNFFTTGYNQKHSLAFEGGTEKVTYRWSNEYNNNTGVVPNTLYKRFSTRLNSTAKFGDKLEFNTSLNYIYSKNDKVRRGASGYLMTLMSFNPIFDVRDWIDDKGNRVLHNSDIFNERDNPFWDVYRNTAYDVVNRVLATSNISYRANSWLSLNGIIGIDFSNTLGQSVYHPQSFSGSGSSTAMRNGSINEYTVNGRILSGSFMANVKKNLSKDFSFRANLGAEFKDYDFLTNSQYGEDFYDPDFYSINNTFPSSRLVRSAAANFRTVGFMAQTGFGYLDDMVYLNLTGRLDAASRMMPNNPYFAYPSASLAFNFTDLDFFKDKVSWMTNGKYRISVGTTGKAPYKSYYTLSNFEPKNTTGGGFAYGVNGGNPNLKAEKTRDFETGLELALLDRRLTFDFSYFNRLSTGQIIMPRLSYGSGFVLRMMNGGEVKTYGTELQTTINPIRRDNLKWDLTFNFTQYKGKVLSLAEDLPELYESDTQVLGGVRSGVVPGYSIGTLTGTRFKRNDRGDVLINAQTGLPIAGTDRYYPIGDRIPDFTLGIVNKLTYKDFYLTFLWDWRKGGDVLNGLDYRLYINGMSSKTLNREEPRVIAGVLEDGLQNSENPTINRIAVTPYSSSGYYTVNTEPQMFIEKDIYTVRLRDVTLRYNLPKHLTRKIGAQAGLSVFFTATDVFLFTNYTGLDPESNMNTPGLGGIGGYGIDFGNMAKPRGFNFGLTLKL</sequence>
<evidence type="ECO:0000256" key="3">
    <source>
        <dbReference type="ARBA" id="ARBA00022452"/>
    </source>
</evidence>
<keyword evidence="10" id="KW-0732">Signal</keyword>
<evidence type="ECO:0000256" key="8">
    <source>
        <dbReference type="PROSITE-ProRule" id="PRU01360"/>
    </source>
</evidence>
<dbReference type="InterPro" id="IPR000531">
    <property type="entry name" value="Beta-barrel_TonB"/>
</dbReference>
<dbReference type="Proteomes" id="UP000286246">
    <property type="component" value="Unassembled WGS sequence"/>
</dbReference>
<dbReference type="Gene3D" id="2.40.170.20">
    <property type="entry name" value="TonB-dependent receptor, beta-barrel domain"/>
    <property type="match status" value="1"/>
</dbReference>
<dbReference type="GO" id="GO:0009279">
    <property type="term" value="C:cell outer membrane"/>
    <property type="evidence" value="ECO:0007669"/>
    <property type="project" value="UniProtKB-SubCell"/>
</dbReference>
<comment type="subcellular location">
    <subcellularLocation>
        <location evidence="1 8">Cell outer membrane</location>
        <topology evidence="1 8">Multi-pass membrane protein</topology>
    </subcellularLocation>
</comment>
<dbReference type="InterPro" id="IPR012910">
    <property type="entry name" value="Plug_dom"/>
</dbReference>
<dbReference type="Gene3D" id="2.170.130.10">
    <property type="entry name" value="TonB-dependent receptor, plug domain"/>
    <property type="match status" value="1"/>
</dbReference>
<comment type="caution">
    <text evidence="13">The sequence shown here is derived from an EMBL/GenBank/DDBJ whole genome shotgun (WGS) entry which is preliminary data.</text>
</comment>
<evidence type="ECO:0000256" key="9">
    <source>
        <dbReference type="RuleBase" id="RU003357"/>
    </source>
</evidence>
<gene>
    <name evidence="13" type="ORF">DFQ12_3620</name>
</gene>
<evidence type="ECO:0000313" key="13">
    <source>
        <dbReference type="EMBL" id="RKE49501.1"/>
    </source>
</evidence>